<reference evidence="1 2" key="1">
    <citation type="submission" date="2017-09" db="EMBL/GenBank/DDBJ databases">
        <title>Large-scale bioinformatics analysis of Bacillus genomes uncovers conserved roles of natural products in bacterial physiology.</title>
        <authorList>
            <consortium name="Agbiome Team Llc"/>
            <person name="Bleich R.M."/>
            <person name="Grubbs K.J."/>
            <person name="Santa Maria K.C."/>
            <person name="Allen S.E."/>
            <person name="Farag S."/>
            <person name="Shank E.A."/>
            <person name="Bowers A."/>
        </authorList>
    </citation>
    <scope>NUCLEOTIDE SEQUENCE [LARGE SCALE GENOMIC DNA]</scope>
    <source>
        <strain evidence="1 2">AFS085496</strain>
    </source>
</reference>
<sequence>MDIEKIEKLLMETFKNDKNVKAVEGIKHIEYGVVKSVVIVDFESDPGKKYENLITNVLGQVGAIHHFKYGNGYVLNVYLEEKEHFQMQEGMEIVPNEWYNPIINYFIFEFFVGNRKFHLHVSKENDTFFIKEEKNEFPLLDLLLYREAIEAHKLVMLMEGIENPLETLKLNIHMYVGKEPRYWIRNGKVEKADKSLIKEYSQPGFLSF</sequence>
<proteinExistence type="predicted"/>
<evidence type="ECO:0000313" key="1">
    <source>
        <dbReference type="EMBL" id="PFJ42797.1"/>
    </source>
</evidence>
<gene>
    <name evidence="1" type="ORF">COJ15_05495</name>
</gene>
<evidence type="ECO:0000313" key="2">
    <source>
        <dbReference type="Proteomes" id="UP000224003"/>
    </source>
</evidence>
<comment type="caution">
    <text evidence="1">The sequence shown here is derived from an EMBL/GenBank/DDBJ whole genome shotgun (WGS) entry which is preliminary data.</text>
</comment>
<dbReference type="AlphaFoldDB" id="A0A9X6WRL9"/>
<name>A0A9X6WRL9_BACTU</name>
<accession>A0A9X6WRL9</accession>
<dbReference type="EMBL" id="NUVX01000007">
    <property type="protein sequence ID" value="PFJ42797.1"/>
    <property type="molecule type" value="Genomic_DNA"/>
</dbReference>
<organism evidence="1 2">
    <name type="scientific">Bacillus thuringiensis</name>
    <dbReference type="NCBI Taxonomy" id="1428"/>
    <lineage>
        <taxon>Bacteria</taxon>
        <taxon>Bacillati</taxon>
        <taxon>Bacillota</taxon>
        <taxon>Bacilli</taxon>
        <taxon>Bacillales</taxon>
        <taxon>Bacillaceae</taxon>
        <taxon>Bacillus</taxon>
        <taxon>Bacillus cereus group</taxon>
    </lineage>
</organism>
<dbReference type="RefSeq" id="WP_098516867.1">
    <property type="nucleotide sequence ID" value="NZ_NUVX01000007.1"/>
</dbReference>
<protein>
    <submittedName>
        <fullName evidence="1">Uncharacterized protein</fullName>
    </submittedName>
</protein>
<dbReference type="Proteomes" id="UP000224003">
    <property type="component" value="Unassembled WGS sequence"/>
</dbReference>